<evidence type="ECO:0000256" key="7">
    <source>
        <dbReference type="ARBA" id="ARBA00046740"/>
    </source>
</evidence>
<keyword evidence="11" id="KW-1185">Reference proteome</keyword>
<evidence type="ECO:0000256" key="6">
    <source>
        <dbReference type="ARBA" id="ARBA00035258"/>
    </source>
</evidence>
<dbReference type="InterPro" id="IPR047863">
    <property type="entry name" value="Ribosomal_uS8_CS"/>
</dbReference>
<dbReference type="FunFam" id="3.30.1370.30:FF:000002">
    <property type="entry name" value="30S ribosomal protein S8"/>
    <property type="match status" value="1"/>
</dbReference>
<dbReference type="GO" id="GO:0003735">
    <property type="term" value="F:structural constituent of ribosome"/>
    <property type="evidence" value="ECO:0007669"/>
    <property type="project" value="InterPro"/>
</dbReference>
<dbReference type="GO" id="GO:0005840">
    <property type="term" value="C:ribosome"/>
    <property type="evidence" value="ECO:0007669"/>
    <property type="project" value="UniProtKB-KW"/>
</dbReference>
<evidence type="ECO:0000256" key="4">
    <source>
        <dbReference type="ARBA" id="ARBA00022980"/>
    </source>
</evidence>
<evidence type="ECO:0000256" key="5">
    <source>
        <dbReference type="ARBA" id="ARBA00023274"/>
    </source>
</evidence>
<dbReference type="Gene3D" id="3.30.1490.10">
    <property type="match status" value="1"/>
</dbReference>
<dbReference type="GO" id="GO:0005737">
    <property type="term" value="C:cytoplasm"/>
    <property type="evidence" value="ECO:0007669"/>
    <property type="project" value="UniProtKB-ARBA"/>
</dbReference>
<dbReference type="InterPro" id="IPR000630">
    <property type="entry name" value="Ribosomal_uS8"/>
</dbReference>
<comment type="similarity">
    <text evidence="1 8 9">Belongs to the universal ribosomal protein uS8 family.</text>
</comment>
<dbReference type="Pfam" id="PF00410">
    <property type="entry name" value="Ribosomal_S8"/>
    <property type="match status" value="1"/>
</dbReference>
<evidence type="ECO:0000256" key="1">
    <source>
        <dbReference type="ARBA" id="ARBA00006471"/>
    </source>
</evidence>
<dbReference type="AlphaFoldDB" id="A0A1J1LLH8"/>
<keyword evidence="3 8" id="KW-0694">RNA-binding</keyword>
<dbReference type="GO" id="GO:0019843">
    <property type="term" value="F:rRNA binding"/>
    <property type="evidence" value="ECO:0007669"/>
    <property type="project" value="UniProtKB-UniRule"/>
</dbReference>
<protein>
    <recommendedName>
        <fullName evidence="6 8">Small ribosomal subunit protein uS8</fullName>
    </recommendedName>
</protein>
<gene>
    <name evidence="8 10" type="primary">rpsH</name>
    <name evidence="8" type="synonym">rps8</name>
    <name evidence="10" type="ORF">PL9214500309</name>
</gene>
<dbReference type="InterPro" id="IPR035987">
    <property type="entry name" value="Ribosomal_uS8_sf"/>
</dbReference>
<dbReference type="RefSeq" id="WP_072719723.1">
    <property type="nucleotide sequence ID" value="NZ_LN889802.1"/>
</dbReference>
<keyword evidence="2 8" id="KW-0699">rRNA-binding</keyword>
<evidence type="ECO:0000313" key="11">
    <source>
        <dbReference type="Proteomes" id="UP000184315"/>
    </source>
</evidence>
<dbReference type="Gene3D" id="3.30.1370.30">
    <property type="match status" value="1"/>
</dbReference>
<evidence type="ECO:0000256" key="3">
    <source>
        <dbReference type="ARBA" id="ARBA00022884"/>
    </source>
</evidence>
<evidence type="ECO:0000256" key="9">
    <source>
        <dbReference type="RuleBase" id="RU003660"/>
    </source>
</evidence>
<evidence type="ECO:0000256" key="2">
    <source>
        <dbReference type="ARBA" id="ARBA00022730"/>
    </source>
</evidence>
<dbReference type="SUPFAM" id="SSF56047">
    <property type="entry name" value="Ribosomal protein S8"/>
    <property type="match status" value="1"/>
</dbReference>
<evidence type="ECO:0000313" key="10">
    <source>
        <dbReference type="EMBL" id="CUR33062.1"/>
    </source>
</evidence>
<name>A0A1J1LLH8_9CYAN</name>
<dbReference type="PROSITE" id="PS00053">
    <property type="entry name" value="RIBOSOMAL_S8"/>
    <property type="match status" value="1"/>
</dbReference>
<organism evidence="10 11">
    <name type="scientific">Planktothrix tepida PCC 9214</name>
    <dbReference type="NCBI Taxonomy" id="671072"/>
    <lineage>
        <taxon>Bacteria</taxon>
        <taxon>Bacillati</taxon>
        <taxon>Cyanobacteriota</taxon>
        <taxon>Cyanophyceae</taxon>
        <taxon>Oscillatoriophycideae</taxon>
        <taxon>Oscillatoriales</taxon>
        <taxon>Microcoleaceae</taxon>
        <taxon>Planktothrix</taxon>
    </lineage>
</organism>
<accession>A0A1J1LLH8</accession>
<dbReference type="GO" id="GO:0006412">
    <property type="term" value="P:translation"/>
    <property type="evidence" value="ECO:0007669"/>
    <property type="project" value="UniProtKB-UniRule"/>
</dbReference>
<proteinExistence type="inferred from homology"/>
<reference evidence="11" key="1">
    <citation type="submission" date="2015-10" db="EMBL/GenBank/DDBJ databases">
        <authorList>
            <person name="Regsiter A."/>
            <person name="william w."/>
        </authorList>
    </citation>
    <scope>NUCLEOTIDE SEQUENCE [LARGE SCALE GENOMIC DNA]</scope>
</reference>
<keyword evidence="4 8" id="KW-0689">Ribosomal protein</keyword>
<keyword evidence="5 8" id="KW-0687">Ribonucleoprotein</keyword>
<dbReference type="FunFam" id="3.30.1490.10:FF:000001">
    <property type="entry name" value="30S ribosomal protein S8"/>
    <property type="match status" value="1"/>
</dbReference>
<dbReference type="EMBL" id="CZDF01000156">
    <property type="protein sequence ID" value="CUR33062.1"/>
    <property type="molecule type" value="Genomic_DNA"/>
</dbReference>
<dbReference type="STRING" id="671072.PL9214500309"/>
<dbReference type="HAMAP" id="MF_01302_B">
    <property type="entry name" value="Ribosomal_uS8_B"/>
    <property type="match status" value="1"/>
</dbReference>
<dbReference type="GO" id="GO:1990904">
    <property type="term" value="C:ribonucleoprotein complex"/>
    <property type="evidence" value="ECO:0007669"/>
    <property type="project" value="UniProtKB-KW"/>
</dbReference>
<dbReference type="NCBIfam" id="NF001109">
    <property type="entry name" value="PRK00136.1"/>
    <property type="match status" value="1"/>
</dbReference>
<evidence type="ECO:0000256" key="8">
    <source>
        <dbReference type="HAMAP-Rule" id="MF_01302"/>
    </source>
</evidence>
<comment type="function">
    <text evidence="8">One of the primary rRNA binding proteins, it binds directly to 16S rRNA central domain where it helps coordinate assembly of the platform of the 30S subunit.</text>
</comment>
<comment type="subunit">
    <text evidence="7 8">Part of the 30S ribosomal subunit. Contacts proteins S5 and S12.</text>
</comment>
<dbReference type="OrthoDB" id="9802617at2"/>
<sequence length="133" mass="14927">MAANDTIADMLTRIRNSCMARHQTTQIPSTKMTRSIAQVLKQEGFIGDFEETGEGIKKYLVVSLKYNSKTKAPTIQKLQRVSRPGLRVYRNRKELPRVLGGIGVAIISTSRGVMTDREARRQGLGGEVLCYIW</sequence>
<dbReference type="Proteomes" id="UP000184315">
    <property type="component" value="Unassembled WGS sequence"/>
</dbReference>
<dbReference type="PANTHER" id="PTHR11758">
    <property type="entry name" value="40S RIBOSOMAL PROTEIN S15A"/>
    <property type="match status" value="1"/>
</dbReference>